<feature type="transmembrane region" description="Helical" evidence="1">
    <location>
        <begin position="59"/>
        <end position="79"/>
    </location>
</feature>
<accession>A0A0F9UKS2</accession>
<gene>
    <name evidence="2" type="ORF">LCGC14_0594910</name>
</gene>
<dbReference type="AlphaFoldDB" id="A0A0F9UKS2"/>
<evidence type="ECO:0000313" key="2">
    <source>
        <dbReference type="EMBL" id="KKN54198.1"/>
    </source>
</evidence>
<reference evidence="2" key="1">
    <citation type="journal article" date="2015" name="Nature">
        <title>Complex archaea that bridge the gap between prokaryotes and eukaryotes.</title>
        <authorList>
            <person name="Spang A."/>
            <person name="Saw J.H."/>
            <person name="Jorgensen S.L."/>
            <person name="Zaremba-Niedzwiedzka K."/>
            <person name="Martijn J."/>
            <person name="Lind A.E."/>
            <person name="van Eijk R."/>
            <person name="Schleper C."/>
            <person name="Guy L."/>
            <person name="Ettema T.J."/>
        </authorList>
    </citation>
    <scope>NUCLEOTIDE SEQUENCE</scope>
</reference>
<feature type="transmembrane region" description="Helical" evidence="1">
    <location>
        <begin position="31"/>
        <end position="53"/>
    </location>
</feature>
<keyword evidence="1" id="KW-1133">Transmembrane helix</keyword>
<dbReference type="EMBL" id="LAZR01000939">
    <property type="protein sequence ID" value="KKN54198.1"/>
    <property type="molecule type" value="Genomic_DNA"/>
</dbReference>
<organism evidence="2">
    <name type="scientific">marine sediment metagenome</name>
    <dbReference type="NCBI Taxonomy" id="412755"/>
    <lineage>
        <taxon>unclassified sequences</taxon>
        <taxon>metagenomes</taxon>
        <taxon>ecological metagenomes</taxon>
    </lineage>
</organism>
<keyword evidence="1" id="KW-0812">Transmembrane</keyword>
<sequence length="104" mass="12291">MREQNKIVEKKLITEPNQIKLKRQITKHEPIISRILYLVSIGWFIFETFFLSLVKAYGYLLNVGAWIILLIGAGIFIIIPILHYFKIILLCPILFRVLLIYYLL</sequence>
<proteinExistence type="predicted"/>
<protein>
    <submittedName>
        <fullName evidence="2">Uncharacterized protein</fullName>
    </submittedName>
</protein>
<name>A0A0F9UKS2_9ZZZZ</name>
<comment type="caution">
    <text evidence="2">The sequence shown here is derived from an EMBL/GenBank/DDBJ whole genome shotgun (WGS) entry which is preliminary data.</text>
</comment>
<keyword evidence="1" id="KW-0472">Membrane</keyword>
<evidence type="ECO:0000256" key="1">
    <source>
        <dbReference type="SAM" id="Phobius"/>
    </source>
</evidence>